<feature type="transmembrane region" description="Helical" evidence="1">
    <location>
        <begin position="125"/>
        <end position="149"/>
    </location>
</feature>
<dbReference type="Proteomes" id="UP000005522">
    <property type="component" value="Chromosome"/>
</dbReference>
<dbReference type="HOGENOM" id="CLU_1544313_0_0_6"/>
<dbReference type="AlphaFoldDB" id="A0A059ZYU0"/>
<dbReference type="EMBL" id="CP005986">
    <property type="protein sequence ID" value="AIA55082.1"/>
    <property type="molecule type" value="Genomic_DNA"/>
</dbReference>
<organism evidence="2 3">
    <name type="scientific">Acidithiobacillus caldus (strain ATCC 51756 / DSM 8584 / KU)</name>
    <dbReference type="NCBI Taxonomy" id="637389"/>
    <lineage>
        <taxon>Bacteria</taxon>
        <taxon>Pseudomonadati</taxon>
        <taxon>Pseudomonadota</taxon>
        <taxon>Acidithiobacillia</taxon>
        <taxon>Acidithiobacillales</taxon>
        <taxon>Acidithiobacillaceae</taxon>
        <taxon>Acidithiobacillus</taxon>
    </lineage>
</organism>
<protein>
    <recommendedName>
        <fullName evidence="4">HdeD family acid-resistance protein</fullName>
    </recommendedName>
</protein>
<gene>
    <name evidence="2" type="ORF">Acaty_c1214</name>
</gene>
<feature type="transmembrane region" description="Helical" evidence="1">
    <location>
        <begin position="71"/>
        <end position="90"/>
    </location>
</feature>
<feature type="transmembrane region" description="Helical" evidence="1">
    <location>
        <begin position="155"/>
        <end position="179"/>
    </location>
</feature>
<proteinExistence type="predicted"/>
<evidence type="ECO:0000256" key="1">
    <source>
        <dbReference type="SAM" id="Phobius"/>
    </source>
</evidence>
<evidence type="ECO:0000313" key="2">
    <source>
        <dbReference type="EMBL" id="AIA55082.1"/>
    </source>
</evidence>
<feature type="transmembrane region" description="Helical" evidence="1">
    <location>
        <begin position="96"/>
        <end position="118"/>
    </location>
</feature>
<reference evidence="2 3" key="1">
    <citation type="journal article" date="2009" name="J. Bacteriol.">
        <title>Draft genome sequence of the extremely acidophilic bacterium Acidithiobacillus caldus ATCC 51756 reveals metabolic versatility in the genus Acidithiobacillus.</title>
        <authorList>
            <person name="Valdes J."/>
            <person name="Quatrini R."/>
            <person name="Hallberg K."/>
            <person name="Dopson M."/>
            <person name="Valenzuela P.D."/>
            <person name="Holmes D.S."/>
        </authorList>
    </citation>
    <scope>NUCLEOTIDE SEQUENCE [LARGE SCALE GENOMIC DNA]</scope>
    <source>
        <strain evidence="3">ATCC 51756 / DSM 8584 / KU</strain>
    </source>
</reference>
<feature type="transmembrane region" description="Helical" evidence="1">
    <location>
        <begin position="37"/>
        <end position="59"/>
    </location>
</feature>
<keyword evidence="1" id="KW-0812">Transmembrane</keyword>
<keyword evidence="1" id="KW-1133">Transmembrane helix</keyword>
<sequence length="185" mass="19850">MRRSGGFYSAPLLALRGLAAFAFVLAALLDFRDTIHLLVWFFSIYVFFDGAYALTVAAGHSPGSTLNRIAIAFKGVIGILAGIVAISLFLQGGSMTTILLTVFVWVALAGVIEGVWVFKMVKNKELLLIVGSGAYLALAVALQFMFAVAPSEGTAVYNWIIIGFSAAFGLGMLIMSWLLRRAMMA</sequence>
<dbReference type="KEGG" id="acz:Acaty_c1214"/>
<keyword evidence="1" id="KW-0472">Membrane</keyword>
<evidence type="ECO:0008006" key="4">
    <source>
        <dbReference type="Google" id="ProtNLM"/>
    </source>
</evidence>
<name>A0A059ZYU0_ACICK</name>
<dbReference type="eggNOG" id="COG3247">
    <property type="taxonomic scope" value="Bacteria"/>
</dbReference>
<feature type="transmembrane region" description="Helical" evidence="1">
    <location>
        <begin position="12"/>
        <end position="31"/>
    </location>
</feature>
<evidence type="ECO:0000313" key="3">
    <source>
        <dbReference type="Proteomes" id="UP000005522"/>
    </source>
</evidence>
<accession>A0A059ZYU0</accession>